<gene>
    <name evidence="2" type="ORF">K0M31_020248</name>
</gene>
<evidence type="ECO:0000313" key="3">
    <source>
        <dbReference type="Proteomes" id="UP001177670"/>
    </source>
</evidence>
<name>A0AA40KQK0_9HYME</name>
<dbReference type="AlphaFoldDB" id="A0AA40KQK0"/>
<comment type="caution">
    <text evidence="2">The sequence shown here is derived from an EMBL/GenBank/DDBJ whole genome shotgun (WGS) entry which is preliminary data.</text>
</comment>
<evidence type="ECO:0000313" key="2">
    <source>
        <dbReference type="EMBL" id="KAK1129118.1"/>
    </source>
</evidence>
<sequence>MFTERESETGNKRNKGSAVEYGQWYMATSTGIDNCIWPRAEEKRKGNGQGCKERERTHEY</sequence>
<organism evidence="2 3">
    <name type="scientific">Melipona bicolor</name>
    <dbReference type="NCBI Taxonomy" id="60889"/>
    <lineage>
        <taxon>Eukaryota</taxon>
        <taxon>Metazoa</taxon>
        <taxon>Ecdysozoa</taxon>
        <taxon>Arthropoda</taxon>
        <taxon>Hexapoda</taxon>
        <taxon>Insecta</taxon>
        <taxon>Pterygota</taxon>
        <taxon>Neoptera</taxon>
        <taxon>Endopterygota</taxon>
        <taxon>Hymenoptera</taxon>
        <taxon>Apocrita</taxon>
        <taxon>Aculeata</taxon>
        <taxon>Apoidea</taxon>
        <taxon>Anthophila</taxon>
        <taxon>Apidae</taxon>
        <taxon>Melipona</taxon>
    </lineage>
</organism>
<reference evidence="2" key="1">
    <citation type="submission" date="2021-10" db="EMBL/GenBank/DDBJ databases">
        <title>Melipona bicolor Genome sequencing and assembly.</title>
        <authorList>
            <person name="Araujo N.S."/>
            <person name="Arias M.C."/>
        </authorList>
    </citation>
    <scope>NUCLEOTIDE SEQUENCE</scope>
    <source>
        <strain evidence="2">USP_2M_L1-L4_2017</strain>
        <tissue evidence="2">Whole body</tissue>
    </source>
</reference>
<keyword evidence="3" id="KW-1185">Reference proteome</keyword>
<feature type="region of interest" description="Disordered" evidence="1">
    <location>
        <begin position="40"/>
        <end position="60"/>
    </location>
</feature>
<dbReference type="Proteomes" id="UP001177670">
    <property type="component" value="Unassembled WGS sequence"/>
</dbReference>
<dbReference type="EMBL" id="JAHYIQ010000009">
    <property type="protein sequence ID" value="KAK1129118.1"/>
    <property type="molecule type" value="Genomic_DNA"/>
</dbReference>
<accession>A0AA40KQK0</accession>
<protein>
    <submittedName>
        <fullName evidence="2">Uncharacterized protein</fullName>
    </submittedName>
</protein>
<proteinExistence type="predicted"/>
<evidence type="ECO:0000256" key="1">
    <source>
        <dbReference type="SAM" id="MobiDB-lite"/>
    </source>
</evidence>